<feature type="transmembrane region" description="Helical" evidence="1">
    <location>
        <begin position="12"/>
        <end position="34"/>
    </location>
</feature>
<keyword evidence="1" id="KW-0812">Transmembrane</keyword>
<proteinExistence type="predicted"/>
<organism evidence="2 3">
    <name type="scientific">Candidatus Yanofskybacteria bacterium RIFCSPHIGHO2_02_FULL_38_22b</name>
    <dbReference type="NCBI Taxonomy" id="1802673"/>
    <lineage>
        <taxon>Bacteria</taxon>
        <taxon>Candidatus Yanofskyibacteriota</taxon>
    </lineage>
</organism>
<accession>A0A1F8F2S1</accession>
<name>A0A1F8F2S1_9BACT</name>
<comment type="caution">
    <text evidence="2">The sequence shown here is derived from an EMBL/GenBank/DDBJ whole genome shotgun (WGS) entry which is preliminary data.</text>
</comment>
<keyword evidence="1" id="KW-1133">Transmembrane helix</keyword>
<dbReference type="AlphaFoldDB" id="A0A1F8F2S1"/>
<keyword evidence="1" id="KW-0472">Membrane</keyword>
<protein>
    <submittedName>
        <fullName evidence="2">Uncharacterized protein</fullName>
    </submittedName>
</protein>
<dbReference type="Proteomes" id="UP000176834">
    <property type="component" value="Unassembled WGS sequence"/>
</dbReference>
<evidence type="ECO:0000313" key="2">
    <source>
        <dbReference type="EMBL" id="OGN07424.1"/>
    </source>
</evidence>
<gene>
    <name evidence="2" type="ORF">A3B86_01600</name>
</gene>
<sequence length="103" mass="11805">MRKDIATTKERDLVLWFNLLLVGFGVCLLFYYVVLANSIAQTNYRIQILQDKISTLAETNSTLMSQKISKENPVALLEFARANNFVEARNISYIFANKNVAQR</sequence>
<evidence type="ECO:0000256" key="1">
    <source>
        <dbReference type="SAM" id="Phobius"/>
    </source>
</evidence>
<evidence type="ECO:0000313" key="3">
    <source>
        <dbReference type="Proteomes" id="UP000176834"/>
    </source>
</evidence>
<reference evidence="2 3" key="1">
    <citation type="journal article" date="2016" name="Nat. Commun.">
        <title>Thousands of microbial genomes shed light on interconnected biogeochemical processes in an aquifer system.</title>
        <authorList>
            <person name="Anantharaman K."/>
            <person name="Brown C.T."/>
            <person name="Hug L.A."/>
            <person name="Sharon I."/>
            <person name="Castelle C.J."/>
            <person name="Probst A.J."/>
            <person name="Thomas B.C."/>
            <person name="Singh A."/>
            <person name="Wilkins M.J."/>
            <person name="Karaoz U."/>
            <person name="Brodie E.L."/>
            <person name="Williams K.H."/>
            <person name="Hubbard S.S."/>
            <person name="Banfield J.F."/>
        </authorList>
    </citation>
    <scope>NUCLEOTIDE SEQUENCE [LARGE SCALE GENOMIC DNA]</scope>
</reference>
<dbReference type="EMBL" id="MGJN01000007">
    <property type="protein sequence ID" value="OGN07424.1"/>
    <property type="molecule type" value="Genomic_DNA"/>
</dbReference>